<protein>
    <recommendedName>
        <fullName evidence="4">dolichyl-phosphate beta-glucosyltransferase</fullName>
        <ecNumber evidence="4">2.4.1.117</ecNumber>
    </recommendedName>
</protein>
<comment type="similarity">
    <text evidence="3">Belongs to the glycosyltransferase 2 family.</text>
</comment>
<comment type="catalytic activity">
    <reaction evidence="12">
        <text>a di-trans,poly-cis-dolichyl phosphate + UDP-alpha-D-glucose = a di-trans,poly-cis-dolichyl beta-D-glucosyl phosphate + UDP</text>
        <dbReference type="Rhea" id="RHEA:15401"/>
        <dbReference type="Rhea" id="RHEA-COMP:19498"/>
        <dbReference type="Rhea" id="RHEA-COMP:19502"/>
        <dbReference type="ChEBI" id="CHEBI:57525"/>
        <dbReference type="ChEBI" id="CHEBI:57683"/>
        <dbReference type="ChEBI" id="CHEBI:58223"/>
        <dbReference type="ChEBI" id="CHEBI:58885"/>
        <dbReference type="EC" id="2.4.1.117"/>
    </reaction>
    <physiologicalReaction direction="left-to-right" evidence="12">
        <dbReference type="Rhea" id="RHEA:15402"/>
    </physiologicalReaction>
</comment>
<dbReference type="Gene3D" id="3.90.550.10">
    <property type="entry name" value="Spore Coat Polysaccharide Biosynthesis Protein SpsA, Chain A"/>
    <property type="match status" value="1"/>
</dbReference>
<dbReference type="EMBL" id="JAACJP010000040">
    <property type="protein sequence ID" value="KAF5373293.1"/>
    <property type="molecule type" value="Genomic_DNA"/>
</dbReference>
<keyword evidence="9" id="KW-0735">Signal-anchor</keyword>
<keyword evidence="10 13" id="KW-1133">Transmembrane helix</keyword>
<dbReference type="GO" id="GO:0005789">
    <property type="term" value="C:endoplasmic reticulum membrane"/>
    <property type="evidence" value="ECO:0007669"/>
    <property type="project" value="UniProtKB-SubCell"/>
</dbReference>
<evidence type="ECO:0000256" key="7">
    <source>
        <dbReference type="ARBA" id="ARBA00022692"/>
    </source>
</evidence>
<evidence type="ECO:0000256" key="13">
    <source>
        <dbReference type="SAM" id="Phobius"/>
    </source>
</evidence>
<evidence type="ECO:0000256" key="1">
    <source>
        <dbReference type="ARBA" id="ARBA00004389"/>
    </source>
</evidence>
<evidence type="ECO:0000256" key="9">
    <source>
        <dbReference type="ARBA" id="ARBA00022968"/>
    </source>
</evidence>
<dbReference type="GO" id="GO:0004581">
    <property type="term" value="F:dolichyl-phosphate beta-glucosyltransferase activity"/>
    <property type="evidence" value="ECO:0007669"/>
    <property type="project" value="UniProtKB-EC"/>
</dbReference>
<evidence type="ECO:0000313" key="15">
    <source>
        <dbReference type="EMBL" id="KAF5373293.1"/>
    </source>
</evidence>
<feature type="transmembrane region" description="Helical" evidence="13">
    <location>
        <begin position="6"/>
        <end position="27"/>
    </location>
</feature>
<dbReference type="OrthoDB" id="3784at2759"/>
<comment type="pathway">
    <text evidence="2">Protein modification; protein glycosylation.</text>
</comment>
<dbReference type="InterPro" id="IPR035518">
    <property type="entry name" value="DPG_synthase"/>
</dbReference>
<evidence type="ECO:0000259" key="14">
    <source>
        <dbReference type="Pfam" id="PF00535"/>
    </source>
</evidence>
<gene>
    <name evidence="15" type="ORF">D9615_007372</name>
</gene>
<keyword evidence="16" id="KW-1185">Reference proteome</keyword>
<evidence type="ECO:0000256" key="10">
    <source>
        <dbReference type="ARBA" id="ARBA00022989"/>
    </source>
</evidence>
<keyword evidence="11 13" id="KW-0472">Membrane</keyword>
<dbReference type="InterPro" id="IPR001173">
    <property type="entry name" value="Glyco_trans_2-like"/>
</dbReference>
<evidence type="ECO:0000256" key="4">
    <source>
        <dbReference type="ARBA" id="ARBA00012583"/>
    </source>
</evidence>
<dbReference type="EC" id="2.4.1.117" evidence="4"/>
<dbReference type="PANTHER" id="PTHR10859:SF91">
    <property type="entry name" value="DOLICHYL-PHOSPHATE BETA-GLUCOSYLTRANSFERASE"/>
    <property type="match status" value="1"/>
</dbReference>
<keyword evidence="5" id="KW-0328">Glycosyltransferase</keyword>
<accession>A0A8H5GY43</accession>
<dbReference type="PANTHER" id="PTHR10859">
    <property type="entry name" value="GLYCOSYL TRANSFERASE"/>
    <property type="match status" value="1"/>
</dbReference>
<keyword evidence="6" id="KW-0808">Transferase</keyword>
<evidence type="ECO:0000256" key="3">
    <source>
        <dbReference type="ARBA" id="ARBA00006739"/>
    </source>
</evidence>
<dbReference type="Proteomes" id="UP000565441">
    <property type="component" value="Unassembled WGS sequence"/>
</dbReference>
<evidence type="ECO:0000256" key="2">
    <source>
        <dbReference type="ARBA" id="ARBA00004922"/>
    </source>
</evidence>
<dbReference type="CDD" id="cd04188">
    <property type="entry name" value="DPG_synthase"/>
    <property type="match status" value="1"/>
</dbReference>
<comment type="caution">
    <text evidence="15">The sequence shown here is derived from an EMBL/GenBank/DDBJ whole genome shotgun (WGS) entry which is preliminary data.</text>
</comment>
<reference evidence="15 16" key="1">
    <citation type="journal article" date="2020" name="ISME J.">
        <title>Uncovering the hidden diversity of litter-decomposition mechanisms in mushroom-forming fungi.</title>
        <authorList>
            <person name="Floudas D."/>
            <person name="Bentzer J."/>
            <person name="Ahren D."/>
            <person name="Johansson T."/>
            <person name="Persson P."/>
            <person name="Tunlid A."/>
        </authorList>
    </citation>
    <scope>NUCLEOTIDE SEQUENCE [LARGE SCALE GENOMIC DNA]</scope>
    <source>
        <strain evidence="15 16">CBS 661.87</strain>
    </source>
</reference>
<dbReference type="InterPro" id="IPR029044">
    <property type="entry name" value="Nucleotide-diphossugar_trans"/>
</dbReference>
<evidence type="ECO:0000256" key="5">
    <source>
        <dbReference type="ARBA" id="ARBA00022676"/>
    </source>
</evidence>
<name>A0A8H5GY43_9AGAR</name>
<keyword evidence="8" id="KW-0256">Endoplasmic reticulum</keyword>
<dbReference type="AlphaFoldDB" id="A0A8H5GY43"/>
<keyword evidence="7 13" id="KW-0812">Transmembrane</keyword>
<evidence type="ECO:0000256" key="11">
    <source>
        <dbReference type="ARBA" id="ARBA00023136"/>
    </source>
</evidence>
<dbReference type="Pfam" id="PF00535">
    <property type="entry name" value="Glycos_transf_2"/>
    <property type="match status" value="1"/>
</dbReference>
<feature type="domain" description="Glycosyltransferase 2-like" evidence="14">
    <location>
        <begin position="66"/>
        <end position="247"/>
    </location>
</feature>
<dbReference type="GO" id="GO:0006487">
    <property type="term" value="P:protein N-linked glycosylation"/>
    <property type="evidence" value="ECO:0007669"/>
    <property type="project" value="TreeGrafter"/>
</dbReference>
<sequence length="322" mass="35301">MDNYSLIYGGLALFGGITLSLYLALVFSSPSPIITYDSEKKYRSHASPNNPLPLTPLANPSSVDLTIVVPAYNETDRLPIMMASTIAHLTSPAIHKNRTFEILIVDDGSTDGTSATALQLAARYPKCNIRVVTLEKNIGKGGAVRHGMLYASGERLLMADADGASRIEDLEALWKTMDSLSPDKEAAVVVGSRAHLIKSEAVVKRSFLRNVLMYGLHTILRIVGVGHIRDTQCGFKLFSRAAAQQIFPAQHLPTWIFDVELLLLAKQLRIPVAEVPIEWHEVAGSKLNVMTASLQMLRDLLIVRANHLLGRWKATPVKAKSD</sequence>
<dbReference type="SUPFAM" id="SSF53448">
    <property type="entry name" value="Nucleotide-diphospho-sugar transferases"/>
    <property type="match status" value="1"/>
</dbReference>
<evidence type="ECO:0000256" key="12">
    <source>
        <dbReference type="ARBA" id="ARBA00045097"/>
    </source>
</evidence>
<evidence type="ECO:0000256" key="8">
    <source>
        <dbReference type="ARBA" id="ARBA00022824"/>
    </source>
</evidence>
<proteinExistence type="inferred from homology"/>
<organism evidence="15 16">
    <name type="scientific">Tricholomella constricta</name>
    <dbReference type="NCBI Taxonomy" id="117010"/>
    <lineage>
        <taxon>Eukaryota</taxon>
        <taxon>Fungi</taxon>
        <taxon>Dikarya</taxon>
        <taxon>Basidiomycota</taxon>
        <taxon>Agaricomycotina</taxon>
        <taxon>Agaricomycetes</taxon>
        <taxon>Agaricomycetidae</taxon>
        <taxon>Agaricales</taxon>
        <taxon>Tricholomatineae</taxon>
        <taxon>Lyophyllaceae</taxon>
        <taxon>Tricholomella</taxon>
    </lineage>
</organism>
<evidence type="ECO:0000313" key="16">
    <source>
        <dbReference type="Proteomes" id="UP000565441"/>
    </source>
</evidence>
<evidence type="ECO:0000256" key="6">
    <source>
        <dbReference type="ARBA" id="ARBA00022679"/>
    </source>
</evidence>
<comment type="subcellular location">
    <subcellularLocation>
        <location evidence="1">Endoplasmic reticulum membrane</location>
        <topology evidence="1">Single-pass membrane protein</topology>
    </subcellularLocation>
</comment>